<comment type="caution">
    <text evidence="4">The sequence shown here is derived from an EMBL/GenBank/DDBJ whole genome shotgun (WGS) entry which is preliminary data.</text>
</comment>
<feature type="DNA-binding region" description="OmpR/PhoB-type" evidence="2">
    <location>
        <begin position="275"/>
        <end position="373"/>
    </location>
</feature>
<dbReference type="CDD" id="cd06578">
    <property type="entry name" value="HemD"/>
    <property type="match status" value="1"/>
</dbReference>
<evidence type="ECO:0000313" key="4">
    <source>
        <dbReference type="EMBL" id="MFC7613134.1"/>
    </source>
</evidence>
<dbReference type="Gene3D" id="1.10.10.10">
    <property type="entry name" value="Winged helix-like DNA-binding domain superfamily/Winged helix DNA-binding domain"/>
    <property type="match status" value="1"/>
</dbReference>
<dbReference type="CDD" id="cd00383">
    <property type="entry name" value="trans_reg_C"/>
    <property type="match status" value="1"/>
</dbReference>
<evidence type="ECO:0000259" key="3">
    <source>
        <dbReference type="PROSITE" id="PS51755"/>
    </source>
</evidence>
<dbReference type="InterPro" id="IPR016032">
    <property type="entry name" value="Sig_transdc_resp-reg_C-effctor"/>
</dbReference>
<dbReference type="PANTHER" id="PTHR40082:SF1">
    <property type="entry name" value="BLR5956 PROTEIN"/>
    <property type="match status" value="1"/>
</dbReference>
<dbReference type="EC" id="4.2.1.75" evidence="4"/>
<feature type="domain" description="OmpR/PhoB-type" evidence="3">
    <location>
        <begin position="275"/>
        <end position="373"/>
    </location>
</feature>
<dbReference type="GO" id="GO:0004852">
    <property type="term" value="F:uroporphyrinogen-III synthase activity"/>
    <property type="evidence" value="ECO:0007669"/>
    <property type="project" value="UniProtKB-EC"/>
</dbReference>
<dbReference type="SUPFAM" id="SSF46894">
    <property type="entry name" value="C-terminal effector domain of the bipartite response regulators"/>
    <property type="match status" value="1"/>
</dbReference>
<dbReference type="PROSITE" id="PS51755">
    <property type="entry name" value="OMPR_PHOB"/>
    <property type="match status" value="1"/>
</dbReference>
<dbReference type="PANTHER" id="PTHR40082">
    <property type="entry name" value="BLR5956 PROTEIN"/>
    <property type="match status" value="1"/>
</dbReference>
<dbReference type="Gene3D" id="3.40.50.10090">
    <property type="match status" value="2"/>
</dbReference>
<accession>A0ABW2THJ7</accession>
<proteinExistence type="predicted"/>
<dbReference type="InterPro" id="IPR001867">
    <property type="entry name" value="OmpR/PhoB-type_DNA-bd"/>
</dbReference>
<dbReference type="NCBIfam" id="NF005568">
    <property type="entry name" value="PRK07239.1"/>
    <property type="match status" value="1"/>
</dbReference>
<keyword evidence="5" id="KW-1185">Reference proteome</keyword>
<dbReference type="Proteomes" id="UP001596512">
    <property type="component" value="Unassembled WGS sequence"/>
</dbReference>
<gene>
    <name evidence="4" type="ORF">ACFQV2_05365</name>
</gene>
<protein>
    <submittedName>
        <fullName evidence="4">Uroporphyrinogen-III synthase</fullName>
        <ecNumber evidence="4">4.2.1.75</ecNumber>
    </submittedName>
</protein>
<dbReference type="Pfam" id="PF00486">
    <property type="entry name" value="Trans_reg_C"/>
    <property type="match status" value="1"/>
</dbReference>
<keyword evidence="4" id="KW-0456">Lyase</keyword>
<dbReference type="InterPro" id="IPR003754">
    <property type="entry name" value="4pyrrol_synth_uPrphyn_synth"/>
</dbReference>
<name>A0ABW2THJ7_9PSEU</name>
<evidence type="ECO:0000256" key="2">
    <source>
        <dbReference type="PROSITE-ProRule" id="PRU01091"/>
    </source>
</evidence>
<keyword evidence="1 2" id="KW-0238">DNA-binding</keyword>
<evidence type="ECO:0000313" key="5">
    <source>
        <dbReference type="Proteomes" id="UP001596512"/>
    </source>
</evidence>
<dbReference type="InterPro" id="IPR036108">
    <property type="entry name" value="4pyrrol_syn_uPrphyn_synt_sf"/>
</dbReference>
<dbReference type="InterPro" id="IPR036388">
    <property type="entry name" value="WH-like_DNA-bd_sf"/>
</dbReference>
<reference evidence="5" key="1">
    <citation type="journal article" date="2019" name="Int. J. Syst. Evol. Microbiol.">
        <title>The Global Catalogue of Microorganisms (GCM) 10K type strain sequencing project: providing services to taxonomists for standard genome sequencing and annotation.</title>
        <authorList>
            <consortium name="The Broad Institute Genomics Platform"/>
            <consortium name="The Broad Institute Genome Sequencing Center for Infectious Disease"/>
            <person name="Wu L."/>
            <person name="Ma J."/>
        </authorList>
    </citation>
    <scope>NUCLEOTIDE SEQUENCE [LARGE SCALE GENOMIC DNA]</scope>
    <source>
        <strain evidence="5">JCM 17695</strain>
    </source>
</reference>
<dbReference type="Pfam" id="PF02602">
    <property type="entry name" value="HEM4"/>
    <property type="match status" value="1"/>
</dbReference>
<dbReference type="EMBL" id="JBHTEY010000004">
    <property type="protein sequence ID" value="MFC7613134.1"/>
    <property type="molecule type" value="Genomic_DNA"/>
</dbReference>
<evidence type="ECO:0000256" key="1">
    <source>
        <dbReference type="ARBA" id="ARBA00023125"/>
    </source>
</evidence>
<dbReference type="SUPFAM" id="SSF69618">
    <property type="entry name" value="HemD-like"/>
    <property type="match status" value="1"/>
</dbReference>
<sequence>MTATQVGPLAGYTVGVTAARRADELGALLERRGAEVLHGPAIRIIPLADDSDLLAATTTLLNGPVDLAVATTGIGFRGWMEAAEGWGLGRALHDALDRAAVLARGPKAKGAVRAAGLVEAFSPESEANAEVLSHLLGLGVAGKRIAVQLHGEPLPEFTEALRSAGAEVVEIPVYRWTGPADSGPLERLIDAVLAGQVDALTFTSAPAAASVLETADRLGRLEPLLDALRGRVLVVGVGAITAGPLVRQGVPVVCPDRARIGALVRELADALPARATRLLVAGRSLELRGQAVVVDGGLRPVAPAPMALLRALAATPGRVLSRPALAGVLRRHSGRESTVDEHAVETAVGRLRSALGVPGVVQTVVKRGYRLAVTP</sequence>
<dbReference type="InterPro" id="IPR039793">
    <property type="entry name" value="UROS/Hem4"/>
</dbReference>
<dbReference type="SMART" id="SM00862">
    <property type="entry name" value="Trans_reg_C"/>
    <property type="match status" value="1"/>
</dbReference>
<organism evidence="4 5">
    <name type="scientific">Actinokineospora soli</name>
    <dbReference type="NCBI Taxonomy" id="1048753"/>
    <lineage>
        <taxon>Bacteria</taxon>
        <taxon>Bacillati</taxon>
        <taxon>Actinomycetota</taxon>
        <taxon>Actinomycetes</taxon>
        <taxon>Pseudonocardiales</taxon>
        <taxon>Pseudonocardiaceae</taxon>
        <taxon>Actinokineospora</taxon>
    </lineage>
</organism>